<proteinExistence type="predicted"/>
<dbReference type="NCBIfam" id="TIGR02608">
    <property type="entry name" value="delta_60_rpt"/>
    <property type="match status" value="4"/>
</dbReference>
<dbReference type="InterPro" id="IPR011041">
    <property type="entry name" value="Quinoprot_gluc/sorb_DH_b-prop"/>
</dbReference>
<dbReference type="AlphaFoldDB" id="A0A9X8EMD7"/>
<dbReference type="Gene3D" id="2.80.10.50">
    <property type="match status" value="2"/>
</dbReference>
<evidence type="ECO:0000313" key="2">
    <source>
        <dbReference type="EMBL" id="ROQ51544.1"/>
    </source>
</evidence>
<evidence type="ECO:0000313" key="3">
    <source>
        <dbReference type="Proteomes" id="UP000269115"/>
    </source>
</evidence>
<sequence length="427" mass="46998">MAHVQPAVPGSPDTSFGDNGERSLPQIADTDRFITDVAIHDDTITVCGLTGDHEQSRYTLLRFDDKGDLDPTFGNKGIVFGTFDPVAESGAEAIVVDANAKIWMLGWVNSAGKPHRLVMARFDAQGALDTSYASPHGYLALDQDNSLHLKLHSTSLQLRAGHLLASATLESDWLATHACVYRLDLAGNAGFPSGQFIEITHPSGTVQIANVIAQESTFLAAGTLRNGPETRGFIARFRNDGTPDPSFGDRYGFKLYESPLSRWLRWLPRWLRWLAPRRNANIRFNTLIQRPDGHLIVAGNLPGERPEDTNAMTCQFDAEGVRDATYNHGNPTVLTFNTHTEDEWEAAALHQDGKLVVFGLGGQRIYRARYTVHGRLDTAFGNQGIAFQDYPKDRKMIAVAMTPAATLLGLNSQHAWGFSGLLARFRN</sequence>
<dbReference type="InterPro" id="IPR013431">
    <property type="entry name" value="Delta_60_rpt"/>
</dbReference>
<protein>
    <submittedName>
        <fullName evidence="2">Delta-60 repeat protein</fullName>
    </submittedName>
</protein>
<evidence type="ECO:0000256" key="1">
    <source>
        <dbReference type="SAM" id="MobiDB-lite"/>
    </source>
</evidence>
<name>A0A9X8EMD7_PSEPU</name>
<dbReference type="Proteomes" id="UP000269115">
    <property type="component" value="Unassembled WGS sequence"/>
</dbReference>
<accession>A0A9X8EMD7</accession>
<comment type="caution">
    <text evidence="2">The sequence shown here is derived from an EMBL/GenBank/DDBJ whole genome shotgun (WGS) entry which is preliminary data.</text>
</comment>
<organism evidence="2 3">
    <name type="scientific">Pseudomonas putida</name>
    <name type="common">Arthrobacter siderocapsulatus</name>
    <dbReference type="NCBI Taxonomy" id="303"/>
    <lineage>
        <taxon>Bacteria</taxon>
        <taxon>Pseudomonadati</taxon>
        <taxon>Pseudomonadota</taxon>
        <taxon>Gammaproteobacteria</taxon>
        <taxon>Pseudomonadales</taxon>
        <taxon>Pseudomonadaceae</taxon>
        <taxon>Pseudomonas</taxon>
    </lineage>
</organism>
<dbReference type="RefSeq" id="WP_185061895.1">
    <property type="nucleotide sequence ID" value="NZ_RJUR01000012.1"/>
</dbReference>
<dbReference type="SUPFAM" id="SSF50952">
    <property type="entry name" value="Soluble quinoprotein glucose dehydrogenase"/>
    <property type="match status" value="1"/>
</dbReference>
<feature type="region of interest" description="Disordered" evidence="1">
    <location>
        <begin position="1"/>
        <end position="22"/>
    </location>
</feature>
<reference evidence="2 3" key="1">
    <citation type="submission" date="2018-11" db="EMBL/GenBank/DDBJ databases">
        <title>Genomic analyses of the natural microbiome of Caenorhabditis elegans.</title>
        <authorList>
            <person name="Samuel B."/>
        </authorList>
    </citation>
    <scope>NUCLEOTIDE SEQUENCE [LARGE SCALE GENOMIC DNA]</scope>
    <source>
        <strain evidence="2 3">BIGb0473</strain>
    </source>
</reference>
<dbReference type="Pfam" id="PF17164">
    <property type="entry name" value="DUF5122"/>
    <property type="match status" value="1"/>
</dbReference>
<dbReference type="EMBL" id="RJUR01000012">
    <property type="protein sequence ID" value="ROQ51544.1"/>
    <property type="molecule type" value="Genomic_DNA"/>
</dbReference>
<gene>
    <name evidence="2" type="ORF">EDF85_2011</name>
</gene>